<dbReference type="RefSeq" id="WP_131478460.1">
    <property type="nucleotide sequence ID" value="NZ_SJDL01000002.1"/>
</dbReference>
<dbReference type="InterPro" id="IPR001029">
    <property type="entry name" value="Flagellin_N"/>
</dbReference>
<gene>
    <name evidence="9" type="primary">flgL</name>
    <name evidence="9" type="ORF">EZI54_01860</name>
</gene>
<comment type="caution">
    <text evidence="9">The sequence shown here is derived from an EMBL/GenBank/DDBJ whole genome shotgun (WGS) entry which is preliminary data.</text>
</comment>
<dbReference type="Proteomes" id="UP000313645">
    <property type="component" value="Unassembled WGS sequence"/>
</dbReference>
<comment type="subcellular location">
    <subcellularLocation>
        <location evidence="1">Bacterial flagellum</location>
    </subcellularLocation>
    <subcellularLocation>
        <location evidence="2">Secreted</location>
    </subcellularLocation>
</comment>
<feature type="domain" description="Flagellin N-terminal" evidence="7">
    <location>
        <begin position="14"/>
        <end position="139"/>
    </location>
</feature>
<dbReference type="PANTHER" id="PTHR42792:SF1">
    <property type="entry name" value="FLAGELLAR HOOK-ASSOCIATED PROTEIN 3"/>
    <property type="match status" value="1"/>
</dbReference>
<dbReference type="PANTHER" id="PTHR42792">
    <property type="entry name" value="FLAGELLIN"/>
    <property type="match status" value="1"/>
</dbReference>
<dbReference type="Pfam" id="PF00669">
    <property type="entry name" value="Flagellin_N"/>
    <property type="match status" value="1"/>
</dbReference>
<dbReference type="NCBIfam" id="TIGR02550">
    <property type="entry name" value="flagell_flgL"/>
    <property type="match status" value="1"/>
</dbReference>
<evidence type="ECO:0000313" key="9">
    <source>
        <dbReference type="EMBL" id="TBW59081.1"/>
    </source>
</evidence>
<dbReference type="Pfam" id="PF00700">
    <property type="entry name" value="Flagellin_C"/>
    <property type="match status" value="1"/>
</dbReference>
<evidence type="ECO:0000256" key="1">
    <source>
        <dbReference type="ARBA" id="ARBA00004365"/>
    </source>
</evidence>
<evidence type="ECO:0000256" key="5">
    <source>
        <dbReference type="ARBA" id="ARBA00023143"/>
    </source>
</evidence>
<reference evidence="9 10" key="1">
    <citation type="submission" date="2019-02" db="EMBL/GenBank/DDBJ databases">
        <title>Marinobacter halodurans sp. nov., a marine bacterium isolated from sea tidal flat.</title>
        <authorList>
            <person name="Yoo Y."/>
            <person name="Lee D.W."/>
            <person name="Kim B.S."/>
            <person name="Kim J.-J."/>
        </authorList>
    </citation>
    <scope>NUCLEOTIDE SEQUENCE [LARGE SCALE GENOMIC DNA]</scope>
    <source>
        <strain evidence="9 10">YJ-S3-2</strain>
    </source>
</reference>
<keyword evidence="6" id="KW-0175">Coiled coil</keyword>
<dbReference type="InterPro" id="IPR046358">
    <property type="entry name" value="Flagellin_C"/>
</dbReference>
<keyword evidence="9" id="KW-0966">Cell projection</keyword>
<evidence type="ECO:0000259" key="7">
    <source>
        <dbReference type="Pfam" id="PF00669"/>
    </source>
</evidence>
<keyword evidence="9" id="KW-0969">Cilium</keyword>
<sequence length="515" mass="54932">MRISSQQIFNGGVNRLQDLNTQLQKTQQQISTGKRVINPSDDPVAAARLLKLDQQNAQIDQYQRGIDLAENRLQQEESTLSNITDVIHRVRELTVEAGNGALSAEDRRSVAAELKERLSQLAGLANTRDASGEYIFSGFKGNTQAFQQNVSGSWVYQGDEGQRELEIDAGVKVAISDNGKALFSNVASNHPAFFTTASRTNTSTPPATISTGMMLDQEVFNGVYPDDLIVEVNATAGTYTVTNRSTGADLTPADNTYTSGDSIEVAGIQFEITGAADGDKFLVKTSDSQSVFNTIEKLIYGLETQPKSPAVATVSDFSAQAGGDSLTINGVTFSFDNTDGLADLADAINTSTDKALQGVSVNTDGLPGSIQIESTHGNLAIDAGGWGGNLDISGAKFQDIDINGGAIQADSTDSATFASGQQAFDELIADSLKNLDNAQESILVTQTDIGGRLNAVESTRDFLSDSSIYTDKITSQLRDVDYAEAVSTLSYQSFVLQAAQQSFAKVSQLSLFDRL</sequence>
<keyword evidence="4" id="KW-0964">Secreted</keyword>
<dbReference type="EMBL" id="SJDL01000002">
    <property type="protein sequence ID" value="TBW59081.1"/>
    <property type="molecule type" value="Genomic_DNA"/>
</dbReference>
<evidence type="ECO:0000259" key="8">
    <source>
        <dbReference type="Pfam" id="PF00700"/>
    </source>
</evidence>
<evidence type="ECO:0000313" key="10">
    <source>
        <dbReference type="Proteomes" id="UP000313645"/>
    </source>
</evidence>
<feature type="domain" description="Flagellin C-terminal" evidence="8">
    <location>
        <begin position="432"/>
        <end position="510"/>
    </location>
</feature>
<protein>
    <submittedName>
        <fullName evidence="9">Flagellar hook-associated protein 3</fullName>
    </submittedName>
</protein>
<evidence type="ECO:0000256" key="3">
    <source>
        <dbReference type="ARBA" id="ARBA00005709"/>
    </source>
</evidence>
<evidence type="ECO:0000256" key="6">
    <source>
        <dbReference type="SAM" id="Coils"/>
    </source>
</evidence>
<dbReference type="Gene3D" id="1.20.1330.10">
    <property type="entry name" value="f41 fragment of flagellin, N-terminal domain"/>
    <property type="match status" value="1"/>
</dbReference>
<comment type="similarity">
    <text evidence="3">Belongs to the bacterial flagellin family.</text>
</comment>
<dbReference type="SUPFAM" id="SSF64518">
    <property type="entry name" value="Phase 1 flagellin"/>
    <property type="match status" value="1"/>
</dbReference>
<organism evidence="9 10">
    <name type="scientific">Marinobacter halodurans</name>
    <dbReference type="NCBI Taxonomy" id="2528979"/>
    <lineage>
        <taxon>Bacteria</taxon>
        <taxon>Pseudomonadati</taxon>
        <taxon>Pseudomonadota</taxon>
        <taxon>Gammaproteobacteria</taxon>
        <taxon>Pseudomonadales</taxon>
        <taxon>Marinobacteraceae</taxon>
        <taxon>Marinobacter</taxon>
    </lineage>
</organism>
<keyword evidence="5" id="KW-0975">Bacterial flagellum</keyword>
<keyword evidence="10" id="KW-1185">Reference proteome</keyword>
<evidence type="ECO:0000256" key="4">
    <source>
        <dbReference type="ARBA" id="ARBA00022525"/>
    </source>
</evidence>
<proteinExistence type="inferred from homology"/>
<feature type="coiled-coil region" evidence="6">
    <location>
        <begin position="16"/>
        <end position="86"/>
    </location>
</feature>
<dbReference type="InterPro" id="IPR013384">
    <property type="entry name" value="Flagell_FlgL"/>
</dbReference>
<name>A0ABY1ZT54_9GAMM</name>
<accession>A0ABY1ZT54</accession>
<dbReference type="InterPro" id="IPR001492">
    <property type="entry name" value="Flagellin"/>
</dbReference>
<evidence type="ECO:0000256" key="2">
    <source>
        <dbReference type="ARBA" id="ARBA00004613"/>
    </source>
</evidence>
<keyword evidence="9" id="KW-0282">Flagellum</keyword>